<accession>M0MQW9</accession>
<evidence type="ECO:0000256" key="1">
    <source>
        <dbReference type="SAM" id="MobiDB-lite"/>
    </source>
</evidence>
<dbReference type="EMBL" id="AOMD01000002">
    <property type="protein sequence ID" value="EMA47996.1"/>
    <property type="molecule type" value="Genomic_DNA"/>
</dbReference>
<keyword evidence="3" id="KW-1185">Reference proteome</keyword>
<organism evidence="2 3">
    <name type="scientific">Halococcus saccharolyticus DSM 5350</name>
    <dbReference type="NCBI Taxonomy" id="1227455"/>
    <lineage>
        <taxon>Archaea</taxon>
        <taxon>Methanobacteriati</taxon>
        <taxon>Methanobacteriota</taxon>
        <taxon>Stenosarchaea group</taxon>
        <taxon>Halobacteria</taxon>
        <taxon>Halobacteriales</taxon>
        <taxon>Halococcaceae</taxon>
        <taxon>Halococcus</taxon>
    </lineage>
</organism>
<dbReference type="STRING" id="1227455.C449_00950"/>
<comment type="caution">
    <text evidence="2">The sequence shown here is derived from an EMBL/GenBank/DDBJ whole genome shotgun (WGS) entry which is preliminary data.</text>
</comment>
<evidence type="ECO:0000313" key="3">
    <source>
        <dbReference type="Proteomes" id="UP000011669"/>
    </source>
</evidence>
<protein>
    <submittedName>
        <fullName evidence="2">Uncharacterized protein</fullName>
    </submittedName>
</protein>
<dbReference type="Proteomes" id="UP000011669">
    <property type="component" value="Unassembled WGS sequence"/>
</dbReference>
<name>M0MQW9_9EURY</name>
<dbReference type="InParanoid" id="M0MQW9"/>
<dbReference type="AlphaFoldDB" id="M0MQW9"/>
<sequence>MSARQYGTTPGTSLSVSSYPYAGAGSGEAITHVIFGRGDPANGAASVNDPTKLSNAVNAETQFGEGTRLEEAMRKASRNGADRDSLYGVMCEEIAVTAESIAGGSGQLTNFPVAPINDPSQITATNVTQSATVDVDFGYSSTPVTSSSNAEVVINPYTGEFEATTSDDYEVDYAYLDWQTALAAADPIVQEDEAALYQVESCSTTVGELLDAKIEELRPHWRLLNGLLGAEPNTTTSGGDPEIDVGTYSHNFDSDALFVAGPVIRPNGWTILGGIGGKMAGNDMTDPILGREEPIHGYAEGPEHGLLFNEDNPLRDQGVMPVAQSNDTIYLDGNDSTYQYDSGTANDPDSLPTWTRDYYRRRIVDQLISYGHAAGKVGENRVISEPERTLKMIREAYVTEISRMQSRGLLQRASNEDQNTEAGTQSSGDPNAQASRTGEDGAYFVEASKIGVDTVGLSVRVAPTGIVKDAQIDLSIARGSQAIQGGATS</sequence>
<feature type="region of interest" description="Disordered" evidence="1">
    <location>
        <begin position="412"/>
        <end position="436"/>
    </location>
</feature>
<dbReference type="RefSeq" id="WP_006075995.1">
    <property type="nucleotide sequence ID" value="NZ_AOMD01000002.1"/>
</dbReference>
<dbReference type="PATRIC" id="fig|1227455.4.peg.195"/>
<dbReference type="OrthoDB" id="385674at2157"/>
<gene>
    <name evidence="2" type="ORF">C449_00950</name>
</gene>
<proteinExistence type="predicted"/>
<evidence type="ECO:0000313" key="2">
    <source>
        <dbReference type="EMBL" id="EMA47996.1"/>
    </source>
</evidence>
<reference evidence="2 3" key="1">
    <citation type="journal article" date="2014" name="PLoS Genet.">
        <title>Phylogenetically driven sequencing of extremely halophilic archaea reveals strategies for static and dynamic osmo-response.</title>
        <authorList>
            <person name="Becker E.A."/>
            <person name="Seitzer P.M."/>
            <person name="Tritt A."/>
            <person name="Larsen D."/>
            <person name="Krusor M."/>
            <person name="Yao A.I."/>
            <person name="Wu D."/>
            <person name="Madern D."/>
            <person name="Eisen J.A."/>
            <person name="Darling A.E."/>
            <person name="Facciotti M.T."/>
        </authorList>
    </citation>
    <scope>NUCLEOTIDE SEQUENCE [LARGE SCALE GENOMIC DNA]</scope>
    <source>
        <strain evidence="2 3">DSM 5350</strain>
    </source>
</reference>